<dbReference type="SMART" id="SM00382">
    <property type="entry name" value="AAA"/>
    <property type="match status" value="1"/>
</dbReference>
<evidence type="ECO:0000259" key="4">
    <source>
        <dbReference type="PROSITE" id="PS50045"/>
    </source>
</evidence>
<proteinExistence type="predicted"/>
<dbReference type="Gene3D" id="3.40.50.300">
    <property type="entry name" value="P-loop containing nucleotide triphosphate hydrolases"/>
    <property type="match status" value="1"/>
</dbReference>
<evidence type="ECO:0000259" key="5">
    <source>
        <dbReference type="PROSITE" id="PS50110"/>
    </source>
</evidence>
<keyword evidence="7" id="KW-1185">Reference proteome</keyword>
<protein>
    <submittedName>
        <fullName evidence="6">Sigma-54-dependent Fis family transcriptional regulator</fullName>
    </submittedName>
</protein>
<keyword evidence="3" id="KW-0597">Phosphoprotein</keyword>
<dbReference type="PROSITE" id="PS50110">
    <property type="entry name" value="RESPONSE_REGULATORY"/>
    <property type="match status" value="1"/>
</dbReference>
<keyword evidence="2" id="KW-0067">ATP-binding</keyword>
<comment type="caution">
    <text evidence="6">The sequence shown here is derived from an EMBL/GenBank/DDBJ whole genome shotgun (WGS) entry which is preliminary data.</text>
</comment>
<dbReference type="Gene3D" id="1.10.8.60">
    <property type="match status" value="1"/>
</dbReference>
<dbReference type="FunFam" id="3.40.50.300:FF:000006">
    <property type="entry name" value="DNA-binding transcriptional regulator NtrC"/>
    <property type="match status" value="1"/>
</dbReference>
<dbReference type="EMBL" id="VSIX01000035">
    <property type="protein sequence ID" value="TYB31393.1"/>
    <property type="molecule type" value="Genomic_DNA"/>
</dbReference>
<evidence type="ECO:0000313" key="7">
    <source>
        <dbReference type="Proteomes" id="UP000324143"/>
    </source>
</evidence>
<dbReference type="PANTHER" id="PTHR32071">
    <property type="entry name" value="TRANSCRIPTIONAL REGULATORY PROTEIN"/>
    <property type="match status" value="1"/>
</dbReference>
<feature type="domain" description="Sigma-54 factor interaction" evidence="4">
    <location>
        <begin position="130"/>
        <end position="359"/>
    </location>
</feature>
<accession>A0A5D0MIG2</accession>
<dbReference type="GO" id="GO:0005524">
    <property type="term" value="F:ATP binding"/>
    <property type="evidence" value="ECO:0007669"/>
    <property type="project" value="UniProtKB-KW"/>
</dbReference>
<dbReference type="InterPro" id="IPR009057">
    <property type="entry name" value="Homeodomain-like_sf"/>
</dbReference>
<dbReference type="SMART" id="SM00448">
    <property type="entry name" value="REC"/>
    <property type="match status" value="1"/>
</dbReference>
<feature type="domain" description="Response regulatory" evidence="5">
    <location>
        <begin position="2"/>
        <end position="116"/>
    </location>
</feature>
<dbReference type="Proteomes" id="UP000324143">
    <property type="component" value="Unassembled WGS sequence"/>
</dbReference>
<evidence type="ECO:0000256" key="1">
    <source>
        <dbReference type="ARBA" id="ARBA00022741"/>
    </source>
</evidence>
<dbReference type="PROSITE" id="PS00675">
    <property type="entry name" value="SIGMA54_INTERACT_1"/>
    <property type="match status" value="1"/>
</dbReference>
<dbReference type="SUPFAM" id="SSF52540">
    <property type="entry name" value="P-loop containing nucleoside triphosphate hydrolases"/>
    <property type="match status" value="1"/>
</dbReference>
<reference evidence="6" key="1">
    <citation type="submission" date="2019-08" db="EMBL/GenBank/DDBJ databases">
        <title>Genomic characterization of a novel candidate phylum (ARYD3) from a high temperature, high salinity tertiary oil reservoir in north central Oklahoma, USA.</title>
        <authorList>
            <person name="Youssef N.H."/>
            <person name="Yadav A."/>
            <person name="Elshahed M.S."/>
        </authorList>
    </citation>
    <scope>NUCLEOTIDE SEQUENCE [LARGE SCALE GENOMIC DNA]</scope>
    <source>
        <strain evidence="6">ARYD3</strain>
    </source>
</reference>
<dbReference type="SUPFAM" id="SSF52172">
    <property type="entry name" value="CheY-like"/>
    <property type="match status" value="1"/>
</dbReference>
<dbReference type="PROSITE" id="PS50045">
    <property type="entry name" value="SIGMA54_INTERACT_4"/>
    <property type="match status" value="1"/>
</dbReference>
<evidence type="ECO:0000256" key="2">
    <source>
        <dbReference type="ARBA" id="ARBA00022840"/>
    </source>
</evidence>
<dbReference type="CDD" id="cd00009">
    <property type="entry name" value="AAA"/>
    <property type="match status" value="1"/>
</dbReference>
<dbReference type="Pfam" id="PF00072">
    <property type="entry name" value="Response_reg"/>
    <property type="match status" value="1"/>
</dbReference>
<dbReference type="InterPro" id="IPR011006">
    <property type="entry name" value="CheY-like_superfamily"/>
</dbReference>
<dbReference type="Pfam" id="PF25601">
    <property type="entry name" value="AAA_lid_14"/>
    <property type="match status" value="1"/>
</dbReference>
<dbReference type="InterPro" id="IPR027417">
    <property type="entry name" value="P-loop_NTPase"/>
</dbReference>
<dbReference type="InterPro" id="IPR025662">
    <property type="entry name" value="Sigma_54_int_dom_ATP-bd_1"/>
</dbReference>
<dbReference type="AlphaFoldDB" id="A0A5D0MIG2"/>
<organism evidence="6 7">
    <name type="scientific">Candidatus Mcinerneyibacterium aminivorans</name>
    <dbReference type="NCBI Taxonomy" id="2703815"/>
    <lineage>
        <taxon>Bacteria</taxon>
        <taxon>Candidatus Macinerneyibacteriota</taxon>
        <taxon>Candidatus Mcinerneyibacteria</taxon>
        <taxon>Candidatus Mcinerneyibacteriales</taxon>
        <taxon>Candidatus Mcinerneyibacteriaceae</taxon>
        <taxon>Candidatus Mcinerneyibacterium</taxon>
    </lineage>
</organism>
<dbReference type="Gene3D" id="3.40.50.2300">
    <property type="match status" value="1"/>
</dbReference>
<dbReference type="GO" id="GO:0006355">
    <property type="term" value="P:regulation of DNA-templated transcription"/>
    <property type="evidence" value="ECO:0007669"/>
    <property type="project" value="InterPro"/>
</dbReference>
<feature type="modified residue" description="4-aspartylphosphate" evidence="3">
    <location>
        <position position="51"/>
    </location>
</feature>
<evidence type="ECO:0000313" key="6">
    <source>
        <dbReference type="EMBL" id="TYB31393.1"/>
    </source>
</evidence>
<dbReference type="InterPro" id="IPR058031">
    <property type="entry name" value="AAA_lid_NorR"/>
</dbReference>
<dbReference type="InterPro" id="IPR002078">
    <property type="entry name" value="Sigma_54_int"/>
</dbReference>
<dbReference type="GO" id="GO:0000160">
    <property type="term" value="P:phosphorelay signal transduction system"/>
    <property type="evidence" value="ECO:0007669"/>
    <property type="project" value="InterPro"/>
</dbReference>
<dbReference type="InterPro" id="IPR001789">
    <property type="entry name" value="Sig_transdc_resp-reg_receiver"/>
</dbReference>
<gene>
    <name evidence="6" type="ORF">FXF47_04445</name>
</gene>
<name>A0A5D0MIG2_9BACT</name>
<evidence type="ECO:0000256" key="3">
    <source>
        <dbReference type="PROSITE-ProRule" id="PRU00169"/>
    </source>
</evidence>
<dbReference type="Pfam" id="PF00158">
    <property type="entry name" value="Sigma54_activat"/>
    <property type="match status" value="1"/>
</dbReference>
<dbReference type="PANTHER" id="PTHR32071:SF119">
    <property type="entry name" value="SIGMA L-DEPENDENT TRANSCRIPTIONAL REGULATOR YPLP-RELATED"/>
    <property type="match status" value="1"/>
</dbReference>
<dbReference type="InterPro" id="IPR003593">
    <property type="entry name" value="AAA+_ATPase"/>
</dbReference>
<sequence>MNILVVDDEKNIRKVLKMIIEDLGYNFYGAENTKKADSKLKQENINLIILDIKMPQKNGIDYLKEIKTKHPNIPVLMLTAHGNVSIAVDSMKIGAVDFLEKNGNEKSIKDKILNILDKQKHISKKNYNNLVVEDKKMIKIMEETNRVAKKDINILLKGESGVGKEEIAKYISKISDRSDDKFYPINCGAIPEPLFESEMFGYEKGAFTGASEQKKGIFEKVDGGILFLDEICELNIRSQVALLRVLEDKKFYRLGGKKGIKSDFRIISATNQKIERLVNNNKFRKDLFFRINSYEIEIPPLRKRKDDIIPLANYYIDYFSKKYDIEQKLLHDDLKKFLKNYIWKGNVRELKNFIEKLMILSDGKYLYYDNEHIINDTKIDFNEVLKQKEIDILSKIYNLTNGDINKMVNILSISRDKIVERLKKHEIID</sequence>
<keyword evidence="1" id="KW-0547">Nucleotide-binding</keyword>
<dbReference type="SUPFAM" id="SSF46689">
    <property type="entry name" value="Homeodomain-like"/>
    <property type="match status" value="1"/>
</dbReference>